<keyword evidence="1 3" id="KW-0378">Hydrolase</keyword>
<feature type="domain" description="CN hydrolase" evidence="2">
    <location>
        <begin position="1"/>
        <end position="245"/>
    </location>
</feature>
<dbReference type="PROSITE" id="PS50263">
    <property type="entry name" value="CN_HYDROLASE"/>
    <property type="match status" value="1"/>
</dbReference>
<name>A0A1I3WJD1_9BACT</name>
<organism evidence="3 4">
    <name type="scientific">Desulfomicrobium apsheronum</name>
    <dbReference type="NCBI Taxonomy" id="52560"/>
    <lineage>
        <taxon>Bacteria</taxon>
        <taxon>Pseudomonadati</taxon>
        <taxon>Thermodesulfobacteriota</taxon>
        <taxon>Desulfovibrionia</taxon>
        <taxon>Desulfovibrionales</taxon>
        <taxon>Desulfomicrobiaceae</taxon>
        <taxon>Desulfomicrobium</taxon>
    </lineage>
</organism>
<dbReference type="Proteomes" id="UP000198635">
    <property type="component" value="Unassembled WGS sequence"/>
</dbReference>
<dbReference type="InterPro" id="IPR003010">
    <property type="entry name" value="C-N_Hydrolase"/>
</dbReference>
<evidence type="ECO:0000259" key="2">
    <source>
        <dbReference type="PROSITE" id="PS50263"/>
    </source>
</evidence>
<dbReference type="InterPro" id="IPR050345">
    <property type="entry name" value="Aliph_Amidase/BUP"/>
</dbReference>
<evidence type="ECO:0000313" key="3">
    <source>
        <dbReference type="EMBL" id="SFK06581.1"/>
    </source>
</evidence>
<dbReference type="STRING" id="52560.SAMN04488082_11329"/>
<dbReference type="Pfam" id="PF00795">
    <property type="entry name" value="CN_hydrolase"/>
    <property type="match status" value="1"/>
</dbReference>
<dbReference type="AlphaFoldDB" id="A0A1I3WJD1"/>
<keyword evidence="4" id="KW-1185">Reference proteome</keyword>
<accession>A0A1I3WJD1</accession>
<dbReference type="RefSeq" id="WP_092376144.1">
    <property type="nucleotide sequence ID" value="NZ_FORX01000013.1"/>
</dbReference>
<dbReference type="PANTHER" id="PTHR43674">
    <property type="entry name" value="NITRILASE C965.09-RELATED"/>
    <property type="match status" value="1"/>
</dbReference>
<gene>
    <name evidence="3" type="ORF">SAMN04488082_11329</name>
</gene>
<sequence length="261" mass="28954">MRIGLATAPVPMSLEHSLRNILDFMDQAASFDVDLLCFPEAYLPGMRGQHFSIPLCEQAELREALDIVCKASAEHGMGVILPMEWPSEQGRYNLVQVISPEGKIMGRQCKTQLDPDEEGIYVPGRGRQIFEMNGVKFGVVICHEGWRYPETVRWSACRGAQIVFHPQCTGSNTAGRTSQAWGDPDGPYYEMAMVCRSVENGIFFASVNYALDYQDSATSLVAPDGSCLAHQPYGQPGLLVQQLELELATGLPARRYSPDRY</sequence>
<dbReference type="SUPFAM" id="SSF56317">
    <property type="entry name" value="Carbon-nitrogen hydrolase"/>
    <property type="match status" value="1"/>
</dbReference>
<dbReference type="GO" id="GO:0016811">
    <property type="term" value="F:hydrolase activity, acting on carbon-nitrogen (but not peptide) bonds, in linear amides"/>
    <property type="evidence" value="ECO:0007669"/>
    <property type="project" value="UniProtKB-ARBA"/>
</dbReference>
<protein>
    <submittedName>
        <fullName evidence="3">Predicted amidohydrolase</fullName>
    </submittedName>
</protein>
<dbReference type="OrthoDB" id="9803803at2"/>
<dbReference type="InterPro" id="IPR036526">
    <property type="entry name" value="C-N_Hydrolase_sf"/>
</dbReference>
<reference evidence="4" key="1">
    <citation type="submission" date="2016-10" db="EMBL/GenBank/DDBJ databases">
        <authorList>
            <person name="Varghese N."/>
            <person name="Submissions S."/>
        </authorList>
    </citation>
    <scope>NUCLEOTIDE SEQUENCE [LARGE SCALE GENOMIC DNA]</scope>
    <source>
        <strain evidence="4">DSM 5918</strain>
    </source>
</reference>
<dbReference type="Gene3D" id="3.60.110.10">
    <property type="entry name" value="Carbon-nitrogen hydrolase"/>
    <property type="match status" value="1"/>
</dbReference>
<evidence type="ECO:0000313" key="4">
    <source>
        <dbReference type="Proteomes" id="UP000198635"/>
    </source>
</evidence>
<proteinExistence type="predicted"/>
<evidence type="ECO:0000256" key="1">
    <source>
        <dbReference type="ARBA" id="ARBA00022801"/>
    </source>
</evidence>
<dbReference type="PANTHER" id="PTHR43674:SF2">
    <property type="entry name" value="BETA-UREIDOPROPIONASE"/>
    <property type="match status" value="1"/>
</dbReference>
<dbReference type="EMBL" id="FORX01000013">
    <property type="protein sequence ID" value="SFK06581.1"/>
    <property type="molecule type" value="Genomic_DNA"/>
</dbReference>
<dbReference type="CDD" id="cd07197">
    <property type="entry name" value="nitrilase"/>
    <property type="match status" value="1"/>
</dbReference>